<dbReference type="Pfam" id="PF14905">
    <property type="entry name" value="OMP_b-brl_3"/>
    <property type="match status" value="1"/>
</dbReference>
<dbReference type="RefSeq" id="WP_074449692.1">
    <property type="nucleotide sequence ID" value="NZ_FMMM01000037.1"/>
</dbReference>
<feature type="domain" description="Outer membrane protein beta-barrel" evidence="4">
    <location>
        <begin position="375"/>
        <end position="753"/>
    </location>
</feature>
<accession>A0A1D3UK63</accession>
<dbReference type="SUPFAM" id="SSF56935">
    <property type="entry name" value="Porins"/>
    <property type="match status" value="1"/>
</dbReference>
<dbReference type="SUPFAM" id="SSF49464">
    <property type="entry name" value="Carboxypeptidase regulatory domain-like"/>
    <property type="match status" value="1"/>
</dbReference>
<dbReference type="InterPro" id="IPR041700">
    <property type="entry name" value="OMP_b-brl_3"/>
</dbReference>
<evidence type="ECO:0000256" key="3">
    <source>
        <dbReference type="ARBA" id="ARBA00023237"/>
    </source>
</evidence>
<reference evidence="5 6" key="1">
    <citation type="submission" date="2016-09" db="EMBL/GenBank/DDBJ databases">
        <authorList>
            <person name="Capua I."/>
            <person name="De Benedictis P."/>
            <person name="Joannis T."/>
            <person name="Lombin L.H."/>
            <person name="Cattoli G."/>
        </authorList>
    </citation>
    <scope>NUCLEOTIDE SEQUENCE [LARGE SCALE GENOMIC DNA]</scope>
    <source>
        <strain evidence="5 6">UB20</strain>
    </source>
</reference>
<evidence type="ECO:0000259" key="4">
    <source>
        <dbReference type="Pfam" id="PF14905"/>
    </source>
</evidence>
<dbReference type="GO" id="GO:0009279">
    <property type="term" value="C:cell outer membrane"/>
    <property type="evidence" value="ECO:0007669"/>
    <property type="project" value="UniProtKB-SubCell"/>
</dbReference>
<dbReference type="OrthoDB" id="910296at2"/>
<proteinExistence type="predicted"/>
<evidence type="ECO:0000313" key="5">
    <source>
        <dbReference type="EMBL" id="SCQ20542.1"/>
    </source>
</evidence>
<dbReference type="InterPro" id="IPR008969">
    <property type="entry name" value="CarboxyPept-like_regulatory"/>
</dbReference>
<evidence type="ECO:0000313" key="6">
    <source>
        <dbReference type="Proteomes" id="UP000182057"/>
    </source>
</evidence>
<evidence type="ECO:0000256" key="2">
    <source>
        <dbReference type="ARBA" id="ARBA00023136"/>
    </source>
</evidence>
<dbReference type="Pfam" id="PF13620">
    <property type="entry name" value="CarboxypepD_reg"/>
    <property type="match status" value="1"/>
</dbReference>
<keyword evidence="2" id="KW-0472">Membrane</keyword>
<name>A0A1D3UK63_TANFO</name>
<keyword evidence="3" id="KW-0998">Cell outer membrane</keyword>
<dbReference type="Proteomes" id="UP000182057">
    <property type="component" value="Unassembled WGS sequence"/>
</dbReference>
<gene>
    <name evidence="5" type="ORF">TFUB20_01073</name>
</gene>
<dbReference type="Gene3D" id="2.40.170.20">
    <property type="entry name" value="TonB-dependent receptor, beta-barrel domain"/>
    <property type="match status" value="1"/>
</dbReference>
<evidence type="ECO:0000256" key="1">
    <source>
        <dbReference type="ARBA" id="ARBA00004442"/>
    </source>
</evidence>
<dbReference type="AlphaFoldDB" id="A0A1D3UK63"/>
<protein>
    <recommendedName>
        <fullName evidence="4">Outer membrane protein beta-barrel domain-containing protein</fullName>
    </recommendedName>
</protein>
<organism evidence="5 6">
    <name type="scientific">Tannerella forsythia</name>
    <name type="common">Bacteroides forsythus</name>
    <dbReference type="NCBI Taxonomy" id="28112"/>
    <lineage>
        <taxon>Bacteria</taxon>
        <taxon>Pseudomonadati</taxon>
        <taxon>Bacteroidota</taxon>
        <taxon>Bacteroidia</taxon>
        <taxon>Bacteroidales</taxon>
        <taxon>Tannerellaceae</taxon>
        <taxon>Tannerella</taxon>
    </lineage>
</organism>
<sequence>MNIRITLVSLLLFIIPYWINYIQGQISGIVIDRKGFPIPYANVSVLSAGDSLFVKGGVADSTGHFQITDMEPDKPYMLRLSSVGYKTVHYPYIAERERIYLMEEDNLLLDEVIVKAETPQVRVIDGRLSFPVQTLVKNKPVTNAFDLLGEVPGLDKSGDRISIIGAPSTSIIINGKKSSMSAEQIKQMLKSMPANRVKSIEILYVTPTSFGVRGASVNVVLDRSSEEKGCRGEFYSSISQSYKLSPSAGASLVFSREKTSIDINYEFRRKGNYTKEDLYSVHTLTEGTSSPATFIIEQDNKGESFNHAHRIRCALFHSFSTKHTLDLSYYTSINRTDSHRKGAVAIENVGMTHSDNDLSGNSYLHVVSADYMLSTLSAGGDFLIYKQRNTQQQSNRGQQMYTINGRAFQSVHQSNFYLTNKSKLFRNASLTYGVRALISCAENTNTTERDRISIENINQTQSEIILEIFNDWSYSFLKKGTLSAGISCQHHKAMTNPDGKILWNRNTWYPTLGFTWRFSPTHVLQLSFSNEKRYPSYWQQTPTTTYRSSYVSIAGNPQLKPSDDYMFRTVYIFRSKYIFQLFGTRSARNIRQTLVQSPDQLQAVYRVSNLDYHDTYGFLIITPFMIGKHLSSRVILSGFNVIDKGQIAHVSFDRHIWAGQIRLNNTLNISKTLSMQINGYFISKAIQGIYTIDPIYDLSVGILWKPAKKWDIHLNSEDLLKGRRQGVRVDEGGQYYKLNMDNDTRFVSLSVKYTFGAFKARNRENIETSRLGL</sequence>
<dbReference type="EMBL" id="FMMM01000037">
    <property type="protein sequence ID" value="SCQ20542.1"/>
    <property type="molecule type" value="Genomic_DNA"/>
</dbReference>
<dbReference type="InterPro" id="IPR036942">
    <property type="entry name" value="Beta-barrel_TonB_sf"/>
</dbReference>
<comment type="subcellular location">
    <subcellularLocation>
        <location evidence="1">Cell outer membrane</location>
    </subcellularLocation>
</comment>